<evidence type="ECO:0000313" key="2">
    <source>
        <dbReference type="Proteomes" id="UP000325081"/>
    </source>
</evidence>
<reference evidence="2" key="1">
    <citation type="journal article" date="2019" name="Curr. Biol.">
        <title>Genome Sequence of Striga asiatica Provides Insight into the Evolution of Plant Parasitism.</title>
        <authorList>
            <person name="Yoshida S."/>
            <person name="Kim S."/>
            <person name="Wafula E.K."/>
            <person name="Tanskanen J."/>
            <person name="Kim Y.M."/>
            <person name="Honaas L."/>
            <person name="Yang Z."/>
            <person name="Spallek T."/>
            <person name="Conn C.E."/>
            <person name="Ichihashi Y."/>
            <person name="Cheong K."/>
            <person name="Cui S."/>
            <person name="Der J.P."/>
            <person name="Gundlach H."/>
            <person name="Jiao Y."/>
            <person name="Hori C."/>
            <person name="Ishida J.K."/>
            <person name="Kasahara H."/>
            <person name="Kiba T."/>
            <person name="Kim M.S."/>
            <person name="Koo N."/>
            <person name="Laohavisit A."/>
            <person name="Lee Y.H."/>
            <person name="Lumba S."/>
            <person name="McCourt P."/>
            <person name="Mortimer J.C."/>
            <person name="Mutuku J.M."/>
            <person name="Nomura T."/>
            <person name="Sasaki-Sekimoto Y."/>
            <person name="Seto Y."/>
            <person name="Wang Y."/>
            <person name="Wakatake T."/>
            <person name="Sakakibara H."/>
            <person name="Demura T."/>
            <person name="Yamaguchi S."/>
            <person name="Yoneyama K."/>
            <person name="Manabe R.I."/>
            <person name="Nelson D.C."/>
            <person name="Schulman A.H."/>
            <person name="Timko M.P."/>
            <person name="dePamphilis C.W."/>
            <person name="Choi D."/>
            <person name="Shirasu K."/>
        </authorList>
    </citation>
    <scope>NUCLEOTIDE SEQUENCE [LARGE SCALE GENOMIC DNA]</scope>
    <source>
        <strain evidence="2">cv. UVA1</strain>
    </source>
</reference>
<proteinExistence type="predicted"/>
<dbReference type="Proteomes" id="UP000325081">
    <property type="component" value="Unassembled WGS sequence"/>
</dbReference>
<sequence>MAAPVPLIVETSRLLGDTNGKPYLFKRSSSSKFMNWLRNKYPHGRESNGTMCNSKGQLFNALNHFKKSERKFYQAESKQLSRVMTYGTPENCSVDLFFMILLKVILHFKLKKTKNREKQKIT</sequence>
<keyword evidence="2" id="KW-1185">Reference proteome</keyword>
<dbReference type="AlphaFoldDB" id="A0A5A7QR71"/>
<name>A0A5A7QR71_STRAF</name>
<comment type="caution">
    <text evidence="1">The sequence shown here is derived from an EMBL/GenBank/DDBJ whole genome shotgun (WGS) entry which is preliminary data.</text>
</comment>
<accession>A0A5A7QR71</accession>
<dbReference type="EMBL" id="BKCP01008070">
    <property type="protein sequence ID" value="GER47845.1"/>
    <property type="molecule type" value="Genomic_DNA"/>
</dbReference>
<organism evidence="1 2">
    <name type="scientific">Striga asiatica</name>
    <name type="common">Asiatic witchweed</name>
    <name type="synonym">Buchnera asiatica</name>
    <dbReference type="NCBI Taxonomy" id="4170"/>
    <lineage>
        <taxon>Eukaryota</taxon>
        <taxon>Viridiplantae</taxon>
        <taxon>Streptophyta</taxon>
        <taxon>Embryophyta</taxon>
        <taxon>Tracheophyta</taxon>
        <taxon>Spermatophyta</taxon>
        <taxon>Magnoliopsida</taxon>
        <taxon>eudicotyledons</taxon>
        <taxon>Gunneridae</taxon>
        <taxon>Pentapetalae</taxon>
        <taxon>asterids</taxon>
        <taxon>lamiids</taxon>
        <taxon>Lamiales</taxon>
        <taxon>Orobanchaceae</taxon>
        <taxon>Buchnereae</taxon>
        <taxon>Striga</taxon>
    </lineage>
</organism>
<evidence type="ECO:0000313" key="1">
    <source>
        <dbReference type="EMBL" id="GER47845.1"/>
    </source>
</evidence>
<protein>
    <submittedName>
        <fullName evidence="1">AGC (cAMP-dependent)</fullName>
    </submittedName>
</protein>
<gene>
    <name evidence="1" type="ORF">STAS_24983</name>
</gene>